<keyword evidence="2" id="KW-1185">Reference proteome</keyword>
<evidence type="ECO:0000313" key="2">
    <source>
        <dbReference type="Proteomes" id="UP001283361"/>
    </source>
</evidence>
<proteinExistence type="predicted"/>
<organism evidence="1 2">
    <name type="scientific">Elysia crispata</name>
    <name type="common">lettuce slug</name>
    <dbReference type="NCBI Taxonomy" id="231223"/>
    <lineage>
        <taxon>Eukaryota</taxon>
        <taxon>Metazoa</taxon>
        <taxon>Spiralia</taxon>
        <taxon>Lophotrochozoa</taxon>
        <taxon>Mollusca</taxon>
        <taxon>Gastropoda</taxon>
        <taxon>Heterobranchia</taxon>
        <taxon>Euthyneura</taxon>
        <taxon>Panpulmonata</taxon>
        <taxon>Sacoglossa</taxon>
        <taxon>Placobranchoidea</taxon>
        <taxon>Plakobranchidae</taxon>
        <taxon>Elysia</taxon>
    </lineage>
</organism>
<gene>
    <name evidence="1" type="ORF">RRG08_048058</name>
</gene>
<reference evidence="1" key="1">
    <citation type="journal article" date="2023" name="G3 (Bethesda)">
        <title>A reference genome for the long-term kleptoplast-retaining sea slug Elysia crispata morphotype clarki.</title>
        <authorList>
            <person name="Eastman K.E."/>
            <person name="Pendleton A.L."/>
            <person name="Shaikh M.A."/>
            <person name="Suttiyut T."/>
            <person name="Ogas R."/>
            <person name="Tomko P."/>
            <person name="Gavelis G."/>
            <person name="Widhalm J.R."/>
            <person name="Wisecaver J.H."/>
        </authorList>
    </citation>
    <scope>NUCLEOTIDE SEQUENCE</scope>
    <source>
        <strain evidence="1">ECLA1</strain>
    </source>
</reference>
<sequence length="80" mass="8761">MVALLVSQEGSFVINCGRHVAEVRSIVKDAKDTACQPDRSFHQAVSLYIALSNLALTNESICDGSMWSCSKERMTLVNTL</sequence>
<dbReference type="AlphaFoldDB" id="A0AAE0Z2K2"/>
<dbReference type="Proteomes" id="UP001283361">
    <property type="component" value="Unassembled WGS sequence"/>
</dbReference>
<accession>A0AAE0Z2K2</accession>
<comment type="caution">
    <text evidence="1">The sequence shown here is derived from an EMBL/GenBank/DDBJ whole genome shotgun (WGS) entry which is preliminary data.</text>
</comment>
<evidence type="ECO:0000313" key="1">
    <source>
        <dbReference type="EMBL" id="KAK3761664.1"/>
    </source>
</evidence>
<name>A0AAE0Z2K2_9GAST</name>
<dbReference type="EMBL" id="JAWDGP010004860">
    <property type="protein sequence ID" value="KAK3761664.1"/>
    <property type="molecule type" value="Genomic_DNA"/>
</dbReference>
<protein>
    <submittedName>
        <fullName evidence="1">Uncharacterized protein</fullName>
    </submittedName>
</protein>